<dbReference type="SUPFAM" id="SSF54862">
    <property type="entry name" value="4Fe-4S ferredoxins"/>
    <property type="match status" value="1"/>
</dbReference>
<keyword evidence="4" id="KW-0411">Iron-sulfur</keyword>
<dbReference type="AlphaFoldDB" id="A0A2T3MWF9"/>
<evidence type="ECO:0000256" key="4">
    <source>
        <dbReference type="ARBA" id="ARBA00023014"/>
    </source>
</evidence>
<dbReference type="PROSITE" id="PS00198">
    <property type="entry name" value="4FE4S_FER_1"/>
    <property type="match status" value="1"/>
</dbReference>
<sequence>MVGKKHADEAAANPSRRNFLKMGGAAAATATVGAAAGAGFVLGRDPDANVGWGRTEAGKDMYFNREPFRVDVPPTLNVVGTVERPEWSDLLFNRVRSMGRSIKKDGWVPTADWGDIPDPRVRAYYAKYPERWKEMLLSFSAKVQHDANYEKYRDRFALSWAYAGAFNKGLHSDFPPEPTEHPDQDDFKWVQRDPMEFQSPAHASKLIKQMAFKFGMSLVGITKLDPTFVIKNMMRGVPEWGDEIPKHWKNIIVFGVPMNWDPMYAAVGYSTSYDAYYRVKQASGLMAAFLGELGYSARPQFPGASYEVIMPPIAIQAGLGEAARNGVLMTPEVGPNIRLAAVITNLDLELDKPVDLHMKHFCESCKICAEACPSGSISKADKPDAVVRGFKKYEFNQDGCWRFWNQGPTPSGLGCRVCIAVCPYTRKNNWIHALVKETDPRDPTGLTRTALLGMQHNFFYYPEAESFHPEWTGGNFASYHQPPEWMRSEDYLKVEKTWEYDGNWEGI</sequence>
<evidence type="ECO:0000256" key="2">
    <source>
        <dbReference type="ARBA" id="ARBA00022729"/>
    </source>
</evidence>
<keyword evidence="1" id="KW-0479">Metal-binding</keyword>
<protein>
    <submittedName>
        <fullName evidence="6">Dehalogenase</fullName>
    </submittedName>
</protein>
<proteinExistence type="predicted"/>
<evidence type="ECO:0000256" key="1">
    <source>
        <dbReference type="ARBA" id="ARBA00022723"/>
    </source>
</evidence>
<feature type="domain" description="4Fe-4S ferredoxin-type" evidence="5">
    <location>
        <begin position="352"/>
        <end position="382"/>
    </location>
</feature>
<accession>A0A2T3MWF9</accession>
<gene>
    <name evidence="6" type="ORF">C9I89_13285</name>
</gene>
<keyword evidence="7" id="KW-1185">Reference proteome</keyword>
<evidence type="ECO:0000259" key="5">
    <source>
        <dbReference type="PROSITE" id="PS51379"/>
    </source>
</evidence>
<dbReference type="InterPro" id="IPR017900">
    <property type="entry name" value="4Fe4S_Fe_S_CS"/>
</dbReference>
<evidence type="ECO:0000313" key="7">
    <source>
        <dbReference type="Proteomes" id="UP000240904"/>
    </source>
</evidence>
<comment type="caution">
    <text evidence="6">The sequence shown here is derived from an EMBL/GenBank/DDBJ whole genome shotgun (WGS) entry which is preliminary data.</text>
</comment>
<dbReference type="GO" id="GO:0051536">
    <property type="term" value="F:iron-sulfur cluster binding"/>
    <property type="evidence" value="ECO:0007669"/>
    <property type="project" value="UniProtKB-KW"/>
</dbReference>
<name>A0A2T3MWF9_9GAMM</name>
<dbReference type="Gene3D" id="3.30.70.20">
    <property type="match status" value="1"/>
</dbReference>
<reference evidence="6 7" key="1">
    <citation type="submission" date="2018-03" db="EMBL/GenBank/DDBJ databases">
        <title>Whole genome sequencing of Histamine producing bacteria.</title>
        <authorList>
            <person name="Butler K."/>
        </authorList>
    </citation>
    <scope>NUCLEOTIDE SEQUENCE [LARGE SCALE GENOMIC DNA]</scope>
    <source>
        <strain evidence="6 7">DSM 16190</strain>
    </source>
</reference>
<dbReference type="GO" id="GO:0046872">
    <property type="term" value="F:metal ion binding"/>
    <property type="evidence" value="ECO:0007669"/>
    <property type="project" value="UniProtKB-KW"/>
</dbReference>
<dbReference type="RefSeq" id="WP_107283827.1">
    <property type="nucleotide sequence ID" value="NZ_PYMC01000009.1"/>
</dbReference>
<evidence type="ECO:0000256" key="3">
    <source>
        <dbReference type="ARBA" id="ARBA00023004"/>
    </source>
</evidence>
<dbReference type="PROSITE" id="PS51379">
    <property type="entry name" value="4FE4S_FER_2"/>
    <property type="match status" value="1"/>
</dbReference>
<dbReference type="PROSITE" id="PS51318">
    <property type="entry name" value="TAT"/>
    <property type="match status" value="1"/>
</dbReference>
<keyword evidence="2" id="KW-0732">Signal</keyword>
<evidence type="ECO:0000313" key="6">
    <source>
        <dbReference type="EMBL" id="PSW04299.1"/>
    </source>
</evidence>
<dbReference type="PANTHER" id="PTHR42827">
    <property type="entry name" value="IRON-SULFUR CLUSTER-BINDING PROTEIN-RELATED"/>
    <property type="match status" value="1"/>
</dbReference>
<keyword evidence="3" id="KW-0408">Iron</keyword>
<dbReference type="OrthoDB" id="165469at2"/>
<dbReference type="Pfam" id="PF10518">
    <property type="entry name" value="TAT_signal"/>
    <property type="match status" value="1"/>
</dbReference>
<organism evidence="6 7">
    <name type="scientific">Photobacterium lipolyticum</name>
    <dbReference type="NCBI Taxonomy" id="266810"/>
    <lineage>
        <taxon>Bacteria</taxon>
        <taxon>Pseudomonadati</taxon>
        <taxon>Pseudomonadota</taxon>
        <taxon>Gammaproteobacteria</taxon>
        <taxon>Vibrionales</taxon>
        <taxon>Vibrionaceae</taxon>
        <taxon>Photobacterium</taxon>
    </lineage>
</organism>
<dbReference type="EMBL" id="PYMC01000009">
    <property type="protein sequence ID" value="PSW04299.1"/>
    <property type="molecule type" value="Genomic_DNA"/>
</dbReference>
<dbReference type="InterPro" id="IPR019546">
    <property type="entry name" value="TAT_signal_bac_arc"/>
</dbReference>
<dbReference type="InterPro" id="IPR017896">
    <property type="entry name" value="4Fe4S_Fe-S-bd"/>
</dbReference>
<dbReference type="InterPro" id="IPR006311">
    <property type="entry name" value="TAT_signal"/>
</dbReference>
<dbReference type="Proteomes" id="UP000240904">
    <property type="component" value="Unassembled WGS sequence"/>
</dbReference>
<dbReference type="PANTHER" id="PTHR42827:SF1">
    <property type="entry name" value="IRON-SULFUR CLUSTER-BINDING PROTEIN"/>
    <property type="match status" value="1"/>
</dbReference>
<dbReference type="Pfam" id="PF12838">
    <property type="entry name" value="Fer4_7"/>
    <property type="match status" value="1"/>
</dbReference>